<dbReference type="InterPro" id="IPR002528">
    <property type="entry name" value="MATE_fam"/>
</dbReference>
<dbReference type="GO" id="GO:0015297">
    <property type="term" value="F:antiporter activity"/>
    <property type="evidence" value="ECO:0007669"/>
    <property type="project" value="InterPro"/>
</dbReference>
<feature type="transmembrane region" description="Helical" evidence="7">
    <location>
        <begin position="344"/>
        <end position="366"/>
    </location>
</feature>
<reference evidence="8 9" key="1">
    <citation type="journal article" date="2024" name="Front Chem Biol">
        <title>Unveiling the potential of Daldinia eschscholtzii MFLUCC 19-0629 through bioactivity and bioinformatics studies for enhanced sustainable agriculture production.</title>
        <authorList>
            <person name="Brooks S."/>
            <person name="Weaver J.A."/>
            <person name="Klomchit A."/>
            <person name="Alharthi S.A."/>
            <person name="Onlamun T."/>
            <person name="Nurani R."/>
            <person name="Vong T.K."/>
            <person name="Alberti F."/>
            <person name="Greco C."/>
        </authorList>
    </citation>
    <scope>NUCLEOTIDE SEQUENCE [LARGE SCALE GENOMIC DNA]</scope>
    <source>
        <strain evidence="8">MFLUCC 19-0629</strain>
    </source>
</reference>
<dbReference type="InterPro" id="IPR045069">
    <property type="entry name" value="MATE_euk"/>
</dbReference>
<evidence type="ECO:0008006" key="10">
    <source>
        <dbReference type="Google" id="ProtNLM"/>
    </source>
</evidence>
<feature type="transmembrane region" description="Helical" evidence="7">
    <location>
        <begin position="372"/>
        <end position="398"/>
    </location>
</feature>
<dbReference type="CDD" id="cd13132">
    <property type="entry name" value="MATE_eukaryotic"/>
    <property type="match status" value="1"/>
</dbReference>
<evidence type="ECO:0000256" key="1">
    <source>
        <dbReference type="ARBA" id="ARBA00004141"/>
    </source>
</evidence>
<dbReference type="AlphaFoldDB" id="A0AAX6MZV4"/>
<evidence type="ECO:0000313" key="8">
    <source>
        <dbReference type="EMBL" id="KAK6957731.1"/>
    </source>
</evidence>
<proteinExistence type="inferred from homology"/>
<dbReference type="NCBIfam" id="TIGR00797">
    <property type="entry name" value="matE"/>
    <property type="match status" value="1"/>
</dbReference>
<comment type="similarity">
    <text evidence="2">Belongs to the multi antimicrobial extrusion (MATE) (TC 2.A.66.1) family.</text>
</comment>
<evidence type="ECO:0000256" key="5">
    <source>
        <dbReference type="ARBA" id="ARBA00023136"/>
    </source>
</evidence>
<dbReference type="EMBL" id="JBANMG010000001">
    <property type="protein sequence ID" value="KAK6957731.1"/>
    <property type="molecule type" value="Genomic_DNA"/>
</dbReference>
<name>A0AAX6MZV4_9PEZI</name>
<evidence type="ECO:0000256" key="3">
    <source>
        <dbReference type="ARBA" id="ARBA00022692"/>
    </source>
</evidence>
<comment type="caution">
    <text evidence="8">The sequence shown here is derived from an EMBL/GenBank/DDBJ whole genome shotgun (WGS) entry which is preliminary data.</text>
</comment>
<keyword evidence="4 7" id="KW-1133">Transmembrane helix</keyword>
<dbReference type="GO" id="GO:0016020">
    <property type="term" value="C:membrane"/>
    <property type="evidence" value="ECO:0007669"/>
    <property type="project" value="UniProtKB-SubCell"/>
</dbReference>
<feature type="transmembrane region" description="Helical" evidence="7">
    <location>
        <begin position="312"/>
        <end position="332"/>
    </location>
</feature>
<evidence type="ECO:0000256" key="4">
    <source>
        <dbReference type="ARBA" id="ARBA00022989"/>
    </source>
</evidence>
<sequence length="504" mass="55005">MPSATPNPPKKRGLDMASSFRSASPIAQGILASDLAECSDDEAVEDASDSNGSEPESETESGPVLYTQPTGMAFGYRRPSLVIDPVNEPVLTRVEKRQSRDAERSLLRDNHIIPPKHTSEPPPGILSRLYKAMFSTRVRKLPEDEEVSRVAVQPSETSPLLTNTADPANLHHDHLNEQWDAAVASGMIETTWQREAKTIATYSRSLILTFLLQYSINITSIFAVGRIGKIELGAVSLATMTANICCYAPMQGLATSLDTLCAQAYGSGHKHLVGLQLQRMVYFLWSLVIPVGVLFFFAEDILLHIVPDPRSAQLAGLYLRVIIAGVPGFVAFESGKRFVLSQGLFIATTYVLLIAAPLNIFMNWLLVWHFELGFVGAPISVAITQTLMPLLLLSYVLFVDGSQCWGGFTRRALNNWGPMVWLALPGMVMVMAEWLAFEILTLATSQFGTSYLAAQSILITLTSTTFNIPFPVSIAASTRVANLIGARLVNAAKTSAKVVSNPEY</sequence>
<comment type="subcellular location">
    <subcellularLocation>
        <location evidence="1">Membrane</location>
        <topology evidence="1">Multi-pass membrane protein</topology>
    </subcellularLocation>
</comment>
<feature type="region of interest" description="Disordered" evidence="6">
    <location>
        <begin position="1"/>
        <end position="71"/>
    </location>
</feature>
<dbReference type="PANTHER" id="PTHR11206">
    <property type="entry name" value="MULTIDRUG RESISTANCE PROTEIN"/>
    <property type="match status" value="1"/>
</dbReference>
<gene>
    <name evidence="8" type="ORF">Daesc_000519</name>
</gene>
<evidence type="ECO:0000256" key="2">
    <source>
        <dbReference type="ARBA" id="ARBA00010199"/>
    </source>
</evidence>
<dbReference type="Proteomes" id="UP001369815">
    <property type="component" value="Unassembled WGS sequence"/>
</dbReference>
<organism evidence="8 9">
    <name type="scientific">Daldinia eschscholtzii</name>
    <dbReference type="NCBI Taxonomy" id="292717"/>
    <lineage>
        <taxon>Eukaryota</taxon>
        <taxon>Fungi</taxon>
        <taxon>Dikarya</taxon>
        <taxon>Ascomycota</taxon>
        <taxon>Pezizomycotina</taxon>
        <taxon>Sordariomycetes</taxon>
        <taxon>Xylariomycetidae</taxon>
        <taxon>Xylariales</taxon>
        <taxon>Hypoxylaceae</taxon>
        <taxon>Daldinia</taxon>
    </lineage>
</organism>
<evidence type="ECO:0000256" key="7">
    <source>
        <dbReference type="SAM" id="Phobius"/>
    </source>
</evidence>
<keyword evidence="5 7" id="KW-0472">Membrane</keyword>
<dbReference type="GO" id="GO:0042910">
    <property type="term" value="F:xenobiotic transmembrane transporter activity"/>
    <property type="evidence" value="ECO:0007669"/>
    <property type="project" value="InterPro"/>
</dbReference>
<accession>A0AAX6MZV4</accession>
<feature type="compositionally biased region" description="Acidic residues" evidence="6">
    <location>
        <begin position="37"/>
        <end position="48"/>
    </location>
</feature>
<evidence type="ECO:0000313" key="9">
    <source>
        <dbReference type="Proteomes" id="UP001369815"/>
    </source>
</evidence>
<feature type="transmembrane region" description="Helical" evidence="7">
    <location>
        <begin position="280"/>
        <end position="306"/>
    </location>
</feature>
<keyword evidence="9" id="KW-1185">Reference proteome</keyword>
<dbReference type="Pfam" id="PF01554">
    <property type="entry name" value="MatE"/>
    <property type="match status" value="2"/>
</dbReference>
<protein>
    <recommendedName>
        <fullName evidence="10">MATE efflux family protein</fullName>
    </recommendedName>
</protein>
<evidence type="ECO:0000256" key="6">
    <source>
        <dbReference type="SAM" id="MobiDB-lite"/>
    </source>
</evidence>
<keyword evidence="3 7" id="KW-0812">Transmembrane</keyword>
<feature type="transmembrane region" description="Helical" evidence="7">
    <location>
        <begin position="419"/>
        <end position="437"/>
    </location>
</feature>
<dbReference type="GO" id="GO:1990961">
    <property type="term" value="P:xenobiotic detoxification by transmembrane export across the plasma membrane"/>
    <property type="evidence" value="ECO:0007669"/>
    <property type="project" value="InterPro"/>
</dbReference>